<dbReference type="EMBL" id="JACHEJ010000046">
    <property type="protein sequence ID" value="MBB6182601.1"/>
    <property type="molecule type" value="Genomic_DNA"/>
</dbReference>
<dbReference type="AlphaFoldDB" id="A0A7X0DFY2"/>
<dbReference type="InterPro" id="IPR010385">
    <property type="entry name" value="DUF982"/>
</dbReference>
<evidence type="ECO:0000313" key="2">
    <source>
        <dbReference type="Proteomes" id="UP000535501"/>
    </source>
</evidence>
<dbReference type="Pfam" id="PF06169">
    <property type="entry name" value="DUF982"/>
    <property type="match status" value="1"/>
</dbReference>
<evidence type="ECO:0008006" key="3">
    <source>
        <dbReference type="Google" id="ProtNLM"/>
    </source>
</evidence>
<keyword evidence="2" id="KW-1185">Reference proteome</keyword>
<dbReference type="Gene3D" id="6.10.250.730">
    <property type="match status" value="1"/>
</dbReference>
<evidence type="ECO:0000313" key="1">
    <source>
        <dbReference type="EMBL" id="MBB6182601.1"/>
    </source>
</evidence>
<reference evidence="1 2" key="1">
    <citation type="submission" date="2020-08" db="EMBL/GenBank/DDBJ databases">
        <title>Genomic Encyclopedia of Type Strains, Phase IV (KMG-IV): sequencing the most valuable type-strain genomes for metagenomic binning, comparative biology and taxonomic classification.</title>
        <authorList>
            <person name="Goeker M."/>
        </authorList>
    </citation>
    <scope>NUCLEOTIDE SEQUENCE [LARGE SCALE GENOMIC DNA]</scope>
    <source>
        <strain evidence="1 2">DSM 102134</strain>
    </source>
</reference>
<dbReference type="Proteomes" id="UP000535501">
    <property type="component" value="Unassembled WGS sequence"/>
</dbReference>
<protein>
    <recommendedName>
        <fullName evidence="3">DUF982 domain-containing protein</fullName>
    </recommendedName>
</protein>
<proteinExistence type="predicted"/>
<organism evidence="1 2">
    <name type="scientific">Pseudorhizobium flavum</name>
    <dbReference type="NCBI Taxonomy" id="1335061"/>
    <lineage>
        <taxon>Bacteria</taxon>
        <taxon>Pseudomonadati</taxon>
        <taxon>Pseudomonadota</taxon>
        <taxon>Alphaproteobacteria</taxon>
        <taxon>Hyphomicrobiales</taxon>
        <taxon>Rhizobiaceae</taxon>
        <taxon>Rhizobium/Agrobacterium group</taxon>
        <taxon>Pseudorhizobium</taxon>
    </lineage>
</organism>
<gene>
    <name evidence="1" type="ORF">HNQ75_004596</name>
</gene>
<name>A0A7X0DFY2_9HYPH</name>
<accession>A0A7X0DFY2</accession>
<sequence>MEMISKLFDRPVYLKEQKNLVREITAVEEAIDYLEDWPERERDLIHEAALRTCYMAHDGLKPLRAARDAIRSFAKKKGILGSCPAEWCSWVIAKPLASAPSKVL</sequence>
<comment type="caution">
    <text evidence="1">The sequence shown here is derived from an EMBL/GenBank/DDBJ whole genome shotgun (WGS) entry which is preliminary data.</text>
</comment>